<keyword evidence="5 7" id="KW-0472">Membrane</keyword>
<dbReference type="SUPFAM" id="SSF103473">
    <property type="entry name" value="MFS general substrate transporter"/>
    <property type="match status" value="1"/>
</dbReference>
<dbReference type="CDD" id="cd17326">
    <property type="entry name" value="MFS_MFSD8"/>
    <property type="match status" value="1"/>
</dbReference>
<dbReference type="InterPro" id="IPR011701">
    <property type="entry name" value="MFS"/>
</dbReference>
<dbReference type="Pfam" id="PF07690">
    <property type="entry name" value="MFS_1"/>
    <property type="match status" value="1"/>
</dbReference>
<feature type="region of interest" description="Disordered" evidence="6">
    <location>
        <begin position="1"/>
        <end position="26"/>
    </location>
</feature>
<dbReference type="GO" id="GO:0012505">
    <property type="term" value="C:endomembrane system"/>
    <property type="evidence" value="ECO:0007669"/>
    <property type="project" value="UniProtKB-SubCell"/>
</dbReference>
<dbReference type="GO" id="GO:0005765">
    <property type="term" value="C:lysosomal membrane"/>
    <property type="evidence" value="ECO:0007669"/>
    <property type="project" value="TreeGrafter"/>
</dbReference>
<feature type="transmembrane region" description="Helical" evidence="7">
    <location>
        <begin position="103"/>
        <end position="120"/>
    </location>
</feature>
<evidence type="ECO:0000256" key="4">
    <source>
        <dbReference type="ARBA" id="ARBA00022989"/>
    </source>
</evidence>
<evidence type="ECO:0000256" key="7">
    <source>
        <dbReference type="SAM" id="Phobius"/>
    </source>
</evidence>
<feature type="transmembrane region" description="Helical" evidence="7">
    <location>
        <begin position="71"/>
        <end position="91"/>
    </location>
</feature>
<sequence>MSGLDEADDTTPLLRDDSSSDDSQNEGYRSRWRSIRVMYFTMFLSSVGFTIVITSLWPYLQKIDDDANASFLGWVVAAYSLGQMIASPIFGLWSNRRPRREPLACSIFINVSANIYYAYAYLPKSQNKYHMLMSRAFVGFGAGNVAVVRSYVAGATSLKERTGAMANMSACQALGFILGPGKDEPIDQAAVVTSNILFFIVMFIFAVFETIATPLSMDMFAWTRKEAVLYNGIIICGIGFESILVFLVVKVASQRVGDRPVLLAGLAIIFCGFFILLPWGNHYPKIQWADLKNNTLVNQRLDGAMTANSSVEPTGCPYEQTWCQYTPAIHLAQYITSDILIGVGYPACNVMSYTLYSKILGSKPQGVYMGWLTASGSGARTLGPVFVSQVYTILGPRWAFSLICGMVVGAIILLSSVYHRLIAFSVRVGRIVD</sequence>
<keyword evidence="3 7" id="KW-0812">Transmembrane</keyword>
<evidence type="ECO:0000256" key="5">
    <source>
        <dbReference type="ARBA" id="ARBA00023136"/>
    </source>
</evidence>
<protein>
    <recommendedName>
        <fullName evidence="10">Major facilitator superfamily (MFS) profile domain-containing protein</fullName>
    </recommendedName>
</protein>
<evidence type="ECO:0000256" key="6">
    <source>
        <dbReference type="SAM" id="MobiDB-lite"/>
    </source>
</evidence>
<evidence type="ECO:0000313" key="9">
    <source>
        <dbReference type="Proteomes" id="UP000472271"/>
    </source>
</evidence>
<evidence type="ECO:0000313" key="8">
    <source>
        <dbReference type="Ensembl" id="ENSSORP00005058143.1"/>
    </source>
</evidence>
<dbReference type="InterPro" id="IPR036259">
    <property type="entry name" value="MFS_trans_sf"/>
</dbReference>
<dbReference type="Proteomes" id="UP000472271">
    <property type="component" value="Chromosome 18"/>
</dbReference>
<gene>
    <name evidence="8" type="primary">mfsd8</name>
</gene>
<evidence type="ECO:0000256" key="3">
    <source>
        <dbReference type="ARBA" id="ARBA00022692"/>
    </source>
</evidence>
<reference evidence="8" key="2">
    <citation type="submission" date="2025-08" db="UniProtKB">
        <authorList>
            <consortium name="Ensembl"/>
        </authorList>
    </citation>
    <scope>IDENTIFICATION</scope>
</reference>
<organism evidence="8 9">
    <name type="scientific">Sphaeramia orbicularis</name>
    <name type="common">orbiculate cardinalfish</name>
    <dbReference type="NCBI Taxonomy" id="375764"/>
    <lineage>
        <taxon>Eukaryota</taxon>
        <taxon>Metazoa</taxon>
        <taxon>Chordata</taxon>
        <taxon>Craniata</taxon>
        <taxon>Vertebrata</taxon>
        <taxon>Euteleostomi</taxon>
        <taxon>Actinopterygii</taxon>
        <taxon>Neopterygii</taxon>
        <taxon>Teleostei</taxon>
        <taxon>Neoteleostei</taxon>
        <taxon>Acanthomorphata</taxon>
        <taxon>Gobiaria</taxon>
        <taxon>Kurtiformes</taxon>
        <taxon>Apogonoidei</taxon>
        <taxon>Apogonidae</taxon>
        <taxon>Apogoninae</taxon>
        <taxon>Sphaeramia</taxon>
    </lineage>
</organism>
<dbReference type="InterPro" id="IPR051068">
    <property type="entry name" value="MFS_Domain-Containing_Protein"/>
</dbReference>
<evidence type="ECO:0000256" key="1">
    <source>
        <dbReference type="ARBA" id="ARBA00004127"/>
    </source>
</evidence>
<feature type="transmembrane region" description="Helical" evidence="7">
    <location>
        <begin position="261"/>
        <end position="280"/>
    </location>
</feature>
<dbReference type="GO" id="GO:0022857">
    <property type="term" value="F:transmembrane transporter activity"/>
    <property type="evidence" value="ECO:0007669"/>
    <property type="project" value="InterPro"/>
</dbReference>
<keyword evidence="4 7" id="KW-1133">Transmembrane helix</keyword>
<dbReference type="Ensembl" id="ENSSORT00005059466.1">
    <property type="protein sequence ID" value="ENSSORP00005058143.1"/>
    <property type="gene ID" value="ENSSORG00005025687.1"/>
</dbReference>
<feature type="transmembrane region" description="Helical" evidence="7">
    <location>
        <begin position="189"/>
        <end position="208"/>
    </location>
</feature>
<feature type="transmembrane region" description="Helical" evidence="7">
    <location>
        <begin position="228"/>
        <end position="249"/>
    </location>
</feature>
<evidence type="ECO:0008006" key="10">
    <source>
        <dbReference type="Google" id="ProtNLM"/>
    </source>
</evidence>
<proteinExistence type="predicted"/>
<dbReference type="InterPro" id="IPR001958">
    <property type="entry name" value="Tet-R_TetA/multi-R_MdtG-like"/>
</dbReference>
<dbReference type="PRINTS" id="PR01035">
    <property type="entry name" value="TCRTETA"/>
</dbReference>
<feature type="transmembrane region" description="Helical" evidence="7">
    <location>
        <begin position="37"/>
        <end position="59"/>
    </location>
</feature>
<feature type="transmembrane region" description="Helical" evidence="7">
    <location>
        <begin position="398"/>
        <end position="418"/>
    </location>
</feature>
<keyword evidence="9" id="KW-1185">Reference proteome</keyword>
<name>A0A673D0F5_9TELE</name>
<comment type="subcellular location">
    <subcellularLocation>
        <location evidence="1">Endomembrane system</location>
        <topology evidence="1">Multi-pass membrane protein</topology>
    </subcellularLocation>
</comment>
<dbReference type="AlphaFoldDB" id="A0A673D0F5"/>
<keyword evidence="2" id="KW-0813">Transport</keyword>
<reference evidence="8" key="1">
    <citation type="submission" date="2019-06" db="EMBL/GenBank/DDBJ databases">
        <authorList>
            <consortium name="Wellcome Sanger Institute Data Sharing"/>
        </authorList>
    </citation>
    <scope>NUCLEOTIDE SEQUENCE [LARGE SCALE GENOMIC DNA]</scope>
</reference>
<reference evidence="8" key="3">
    <citation type="submission" date="2025-09" db="UniProtKB">
        <authorList>
            <consortium name="Ensembl"/>
        </authorList>
    </citation>
    <scope>IDENTIFICATION</scope>
</reference>
<feature type="transmembrane region" description="Helical" evidence="7">
    <location>
        <begin position="132"/>
        <end position="152"/>
    </location>
</feature>
<dbReference type="PANTHER" id="PTHR23510">
    <property type="entry name" value="INNER MEMBRANE TRANSPORT PROTEIN YAJR"/>
    <property type="match status" value="1"/>
</dbReference>
<evidence type="ECO:0000256" key="2">
    <source>
        <dbReference type="ARBA" id="ARBA00022448"/>
    </source>
</evidence>
<dbReference type="PANTHER" id="PTHR23510:SF3">
    <property type="entry name" value="MAJOR FACILITATOR SUPERFAMILY DOMAIN-CONTAINING PROTEIN 8"/>
    <property type="match status" value="1"/>
</dbReference>
<accession>A0A673D0F5</accession>
<dbReference type="Gene3D" id="1.20.1250.20">
    <property type="entry name" value="MFS general substrate transporter like domains"/>
    <property type="match status" value="2"/>
</dbReference>